<evidence type="ECO:0000256" key="3">
    <source>
        <dbReference type="SAM" id="MobiDB-lite"/>
    </source>
</evidence>
<feature type="compositionally biased region" description="Polar residues" evidence="3">
    <location>
        <begin position="417"/>
        <end position="428"/>
    </location>
</feature>
<sequence>MVKNKEQVRHFYYRTWHKISKYIDFNNVFSRGLKKSSQELYGLICYGELRKKIGGCMDDKNAAKLNELIHAGATTVRYKGRNLRIKAPMCRALKKLCDPDGISDEEDQKPVRLPLKVPLELLPRSNYAWARVQSLAQNPRLRMMVELHRKVSSLIEFLKQKWALQEVRIRKALEERLHDCGDGELGVVKPEAELHLFPAENCTLNTLPGVAKVVHSKACCTVHWQETGRCRQSIKDAHLLPPVQILARVSGAKDPNASVSQADQQNPSLEATSAEEAALQQESPKREELLDVGQQEVAAEDCVCGGVVDTDEISLLDPFPRYMKSCRNLVVPEKCLCKDKSEKVVGGSDVNGIALDPSTVHLGNVEGMDLSTEPCLTSGLQLPGDTISKTSMSAPLDDGDNTSLSAECSQERDSLAAASQGQSANAVSKASKDDAAHLAQPAQEECWNLRTAENLTLAEVFLMLGKPSKLQMEYDWVQIERNEAEESEQTRSSGLHTQKLLKCLLQIIATEVNPKPVNTSSVATSPMKLSHEDQTHTPPGKVITLARSPGCVRNAAGIRANKTLSPTTASAGLRNVQKSLVVSCSSGATGTSSNDADTGVFAVPTILPPNSRHNKLFSPNKDAEMSFRQQLDSFSVSCFCLNLVRKLKFLIFLTLLQRTLLPRPTGSSSPHVCSFSILSNSSAAGTGSFRPLQSSLSKSSLARPIVPKAIPAATSQFSSAIDLAAKSAGIIPGSPVRVLETEGSPELTSLSTEAVSIVTANDGLTRVQNRGDPLCPFYCPHTPSSPPRLPLFSLSSVISRMKELDKNILQNGLSSPMAEAPSSLFTSPPNVSALLDISLPGPPDDVLSQGGPHSQISDSIIELAINSTQYISGNAPLSPTKLNGSDSSKSLPSPSTSPQRNWIASPTHDPQWYPNDSADSSLGSLLSSLISPEKGRKMLTNSNSNSLLGNSLLDGNSRDSFVSRSLVDVSEVDSQLVCMMNENSVDYIARFNDLAQELSGAEPSRKEILFDSGTPIGDLSQ</sequence>
<evidence type="ECO:0000256" key="2">
    <source>
        <dbReference type="ARBA" id="ARBA00023242"/>
    </source>
</evidence>
<feature type="compositionally biased region" description="Polar residues" evidence="3">
    <location>
        <begin position="257"/>
        <end position="267"/>
    </location>
</feature>
<evidence type="ECO:0000313" key="4">
    <source>
        <dbReference type="Ensembl" id="ENSCMIP00000019839.1"/>
    </source>
</evidence>
<feature type="compositionally biased region" description="Low complexity" evidence="3">
    <location>
        <begin position="268"/>
        <end position="282"/>
    </location>
</feature>
<feature type="region of interest" description="Disordered" evidence="3">
    <location>
        <begin position="876"/>
        <end position="916"/>
    </location>
</feature>
<dbReference type="GeneTree" id="ENSGT00390000003337"/>
<dbReference type="Ensembl" id="ENSCMIT00000020209.1">
    <property type="protein sequence ID" value="ENSCMIP00000019839.1"/>
    <property type="gene ID" value="ENSCMIG00000009227.1"/>
</dbReference>
<reference evidence="4" key="4">
    <citation type="submission" date="2025-08" db="UniProtKB">
        <authorList>
            <consortium name="Ensembl"/>
        </authorList>
    </citation>
    <scope>IDENTIFICATION</scope>
</reference>
<keyword evidence="5" id="KW-1185">Reference proteome</keyword>
<evidence type="ECO:0000313" key="5">
    <source>
        <dbReference type="Proteomes" id="UP000314986"/>
    </source>
</evidence>
<proteinExistence type="predicted"/>
<keyword evidence="2" id="KW-0539">Nucleus</keyword>
<reference evidence="5" key="1">
    <citation type="journal article" date="2006" name="Science">
        <title>Ancient noncoding elements conserved in the human genome.</title>
        <authorList>
            <person name="Venkatesh B."/>
            <person name="Kirkness E.F."/>
            <person name="Loh Y.H."/>
            <person name="Halpern A.L."/>
            <person name="Lee A.P."/>
            <person name="Johnson J."/>
            <person name="Dandona N."/>
            <person name="Viswanathan L.D."/>
            <person name="Tay A."/>
            <person name="Venter J.C."/>
            <person name="Strausberg R.L."/>
            <person name="Brenner S."/>
        </authorList>
    </citation>
    <scope>NUCLEOTIDE SEQUENCE [LARGE SCALE GENOMIC DNA]</scope>
</reference>
<evidence type="ECO:0000256" key="1">
    <source>
        <dbReference type="ARBA" id="ARBA00023125"/>
    </source>
</evidence>
<dbReference type="GO" id="GO:0003677">
    <property type="term" value="F:DNA binding"/>
    <property type="evidence" value="ECO:0007669"/>
    <property type="project" value="UniProtKB-KW"/>
</dbReference>
<keyword evidence="1" id="KW-0238">DNA-binding</keyword>
<protein>
    <submittedName>
        <fullName evidence="4">Cramped chromatin regulator homolog 1</fullName>
    </submittedName>
</protein>
<organism evidence="4 5">
    <name type="scientific">Callorhinchus milii</name>
    <name type="common">Ghost shark</name>
    <dbReference type="NCBI Taxonomy" id="7868"/>
    <lineage>
        <taxon>Eukaryota</taxon>
        <taxon>Metazoa</taxon>
        <taxon>Chordata</taxon>
        <taxon>Craniata</taxon>
        <taxon>Vertebrata</taxon>
        <taxon>Chondrichthyes</taxon>
        <taxon>Holocephali</taxon>
        <taxon>Chimaeriformes</taxon>
        <taxon>Callorhinchidae</taxon>
        <taxon>Callorhinchus</taxon>
    </lineage>
</organism>
<dbReference type="GO" id="GO:0007389">
    <property type="term" value="P:pattern specification process"/>
    <property type="evidence" value="ECO:0007669"/>
    <property type="project" value="TreeGrafter"/>
</dbReference>
<reference evidence="5" key="3">
    <citation type="journal article" date="2014" name="Nature">
        <title>Elephant shark genome provides unique insights into gnathostome evolution.</title>
        <authorList>
            <consortium name="International Elephant Shark Genome Sequencing Consortium"/>
            <person name="Venkatesh B."/>
            <person name="Lee A.P."/>
            <person name="Ravi V."/>
            <person name="Maurya A.K."/>
            <person name="Lian M.M."/>
            <person name="Swann J.B."/>
            <person name="Ohta Y."/>
            <person name="Flajnik M.F."/>
            <person name="Sutoh Y."/>
            <person name="Kasahara M."/>
            <person name="Hoon S."/>
            <person name="Gangu V."/>
            <person name="Roy S.W."/>
            <person name="Irimia M."/>
            <person name="Korzh V."/>
            <person name="Kondrychyn I."/>
            <person name="Lim Z.W."/>
            <person name="Tay B.H."/>
            <person name="Tohari S."/>
            <person name="Kong K.W."/>
            <person name="Ho S."/>
            <person name="Lorente-Galdos B."/>
            <person name="Quilez J."/>
            <person name="Marques-Bonet T."/>
            <person name="Raney B.J."/>
            <person name="Ingham P.W."/>
            <person name="Tay A."/>
            <person name="Hillier L.W."/>
            <person name="Minx P."/>
            <person name="Boehm T."/>
            <person name="Wilson R.K."/>
            <person name="Brenner S."/>
            <person name="Warren W.C."/>
        </authorList>
    </citation>
    <scope>NUCLEOTIDE SEQUENCE [LARGE SCALE GENOMIC DNA]</scope>
</reference>
<reference evidence="4" key="5">
    <citation type="submission" date="2025-09" db="UniProtKB">
        <authorList>
            <consortium name="Ensembl"/>
        </authorList>
    </citation>
    <scope>IDENTIFICATION</scope>
</reference>
<dbReference type="GO" id="GO:0003682">
    <property type="term" value="F:chromatin binding"/>
    <property type="evidence" value="ECO:0007669"/>
    <property type="project" value="InterPro"/>
</dbReference>
<dbReference type="Proteomes" id="UP000314986">
    <property type="component" value="Unassembled WGS sequence"/>
</dbReference>
<dbReference type="AlphaFoldDB" id="A0A4W3IG21"/>
<name>A0A4W3IG21_CALMI</name>
<accession>A0A4W3IG21</accession>
<dbReference type="PANTHER" id="PTHR21677">
    <property type="entry name" value="CRAMPED PROTEIN"/>
    <property type="match status" value="1"/>
</dbReference>
<dbReference type="InterPro" id="IPR055315">
    <property type="entry name" value="Cramped-like"/>
</dbReference>
<dbReference type="GO" id="GO:0005634">
    <property type="term" value="C:nucleus"/>
    <property type="evidence" value="ECO:0007669"/>
    <property type="project" value="TreeGrafter"/>
</dbReference>
<reference evidence="5" key="2">
    <citation type="journal article" date="2007" name="PLoS Biol.">
        <title>Survey sequencing and comparative analysis of the elephant shark (Callorhinchus milii) genome.</title>
        <authorList>
            <person name="Venkatesh B."/>
            <person name="Kirkness E.F."/>
            <person name="Loh Y.H."/>
            <person name="Halpern A.L."/>
            <person name="Lee A.P."/>
            <person name="Johnson J."/>
            <person name="Dandona N."/>
            <person name="Viswanathan L.D."/>
            <person name="Tay A."/>
            <person name="Venter J.C."/>
            <person name="Strausberg R.L."/>
            <person name="Brenner S."/>
        </authorList>
    </citation>
    <scope>NUCLEOTIDE SEQUENCE [LARGE SCALE GENOMIC DNA]</scope>
</reference>
<feature type="region of interest" description="Disordered" evidence="3">
    <location>
        <begin position="386"/>
        <end position="429"/>
    </location>
</feature>
<dbReference type="PANTHER" id="PTHR21677:SF1">
    <property type="entry name" value="PROTEIN CRAMPED-LIKE"/>
    <property type="match status" value="1"/>
</dbReference>
<feature type="region of interest" description="Disordered" evidence="3">
    <location>
        <begin position="254"/>
        <end position="287"/>
    </location>
</feature>
<feature type="region of interest" description="Disordered" evidence="3">
    <location>
        <begin position="517"/>
        <end position="542"/>
    </location>
</feature>
<feature type="compositionally biased region" description="Low complexity" evidence="3">
    <location>
        <begin position="885"/>
        <end position="898"/>
    </location>
</feature>